<sequence length="167" mass="17254">MSDPQQPQVPPYVPQMQQQSFPDQLHHPAQPPSAQHAAPRQPATGYVLNGQSMQSAPSGSNANPAGRTGLILGFVALAISLVTSILVQVLIRTADYSMFGAYSIANGIGSLLALGAAVAALILGLIGIRRVDAPHAAAGIAVGIGIAQIISILFGWLSTVVGSFLYF</sequence>
<keyword evidence="4" id="KW-1185">Reference proteome</keyword>
<name>A0A9X1LM85_9MICO</name>
<evidence type="ECO:0000256" key="1">
    <source>
        <dbReference type="SAM" id="MobiDB-lite"/>
    </source>
</evidence>
<dbReference type="RefSeq" id="WP_227529568.1">
    <property type="nucleotide sequence ID" value="NZ_JAGTTM010000001.1"/>
</dbReference>
<feature type="transmembrane region" description="Helical" evidence="2">
    <location>
        <begin position="140"/>
        <end position="166"/>
    </location>
</feature>
<evidence type="ECO:0000313" key="3">
    <source>
        <dbReference type="EMBL" id="MCC2028261.1"/>
    </source>
</evidence>
<keyword evidence="2" id="KW-0472">Membrane</keyword>
<dbReference type="Proteomes" id="UP001139289">
    <property type="component" value="Unassembled WGS sequence"/>
</dbReference>
<protein>
    <submittedName>
        <fullName evidence="3">Uncharacterized protein</fullName>
    </submittedName>
</protein>
<feature type="region of interest" description="Disordered" evidence="1">
    <location>
        <begin position="1"/>
        <end position="40"/>
    </location>
</feature>
<keyword evidence="2" id="KW-1133">Transmembrane helix</keyword>
<evidence type="ECO:0000313" key="4">
    <source>
        <dbReference type="Proteomes" id="UP001139289"/>
    </source>
</evidence>
<comment type="caution">
    <text evidence="3">The sequence shown here is derived from an EMBL/GenBank/DDBJ whole genome shotgun (WGS) entry which is preliminary data.</text>
</comment>
<evidence type="ECO:0000256" key="2">
    <source>
        <dbReference type="SAM" id="Phobius"/>
    </source>
</evidence>
<accession>A0A9X1LM85</accession>
<dbReference type="EMBL" id="JAGTTM010000001">
    <property type="protein sequence ID" value="MCC2028261.1"/>
    <property type="molecule type" value="Genomic_DNA"/>
</dbReference>
<keyword evidence="2" id="KW-0812">Transmembrane</keyword>
<feature type="transmembrane region" description="Helical" evidence="2">
    <location>
        <begin position="103"/>
        <end position="128"/>
    </location>
</feature>
<proteinExistence type="predicted"/>
<organism evidence="3 4">
    <name type="scientific">Microbacterium tenebrionis</name>
    <dbReference type="NCBI Taxonomy" id="2830665"/>
    <lineage>
        <taxon>Bacteria</taxon>
        <taxon>Bacillati</taxon>
        <taxon>Actinomycetota</taxon>
        <taxon>Actinomycetes</taxon>
        <taxon>Micrococcales</taxon>
        <taxon>Microbacteriaceae</taxon>
        <taxon>Microbacterium</taxon>
    </lineage>
</organism>
<feature type="transmembrane region" description="Helical" evidence="2">
    <location>
        <begin position="70"/>
        <end position="91"/>
    </location>
</feature>
<reference evidence="3" key="1">
    <citation type="submission" date="2021-04" db="EMBL/GenBank/DDBJ databases">
        <title>Microbacterium tenobrionis sp. nov. and Microbacterium allomyrinae sp. nov., isolated from larvae of Tenobrio molitor and Allomyrina dichotoma, respectively.</title>
        <authorList>
            <person name="Lee S.D."/>
        </authorList>
    </citation>
    <scope>NUCLEOTIDE SEQUENCE</scope>
    <source>
        <strain evidence="3">YMB-B2</strain>
    </source>
</reference>
<gene>
    <name evidence="3" type="ORF">KEC56_01745</name>
</gene>
<dbReference type="AlphaFoldDB" id="A0A9X1LM85"/>